<feature type="compositionally biased region" description="Polar residues" evidence="1">
    <location>
        <begin position="1"/>
        <end position="19"/>
    </location>
</feature>
<gene>
    <name evidence="2" type="ORF">CCAM_LOCUS12764</name>
</gene>
<evidence type="ECO:0000256" key="1">
    <source>
        <dbReference type="SAM" id="MobiDB-lite"/>
    </source>
</evidence>
<name>A0A484L3W5_9ASTE</name>
<evidence type="ECO:0000313" key="3">
    <source>
        <dbReference type="Proteomes" id="UP000595140"/>
    </source>
</evidence>
<reference evidence="2 3" key="1">
    <citation type="submission" date="2018-04" db="EMBL/GenBank/DDBJ databases">
        <authorList>
            <person name="Vogel A."/>
        </authorList>
    </citation>
    <scope>NUCLEOTIDE SEQUENCE [LARGE SCALE GENOMIC DNA]</scope>
</reference>
<feature type="region of interest" description="Disordered" evidence="1">
    <location>
        <begin position="1"/>
        <end position="47"/>
    </location>
</feature>
<dbReference type="EMBL" id="OOIL02000988">
    <property type="protein sequence ID" value="VFQ70988.1"/>
    <property type="molecule type" value="Genomic_DNA"/>
</dbReference>
<protein>
    <submittedName>
        <fullName evidence="2">Uncharacterized protein</fullName>
    </submittedName>
</protein>
<proteinExistence type="predicted"/>
<organism evidence="2 3">
    <name type="scientific">Cuscuta campestris</name>
    <dbReference type="NCBI Taxonomy" id="132261"/>
    <lineage>
        <taxon>Eukaryota</taxon>
        <taxon>Viridiplantae</taxon>
        <taxon>Streptophyta</taxon>
        <taxon>Embryophyta</taxon>
        <taxon>Tracheophyta</taxon>
        <taxon>Spermatophyta</taxon>
        <taxon>Magnoliopsida</taxon>
        <taxon>eudicotyledons</taxon>
        <taxon>Gunneridae</taxon>
        <taxon>Pentapetalae</taxon>
        <taxon>asterids</taxon>
        <taxon>lamiids</taxon>
        <taxon>Solanales</taxon>
        <taxon>Convolvulaceae</taxon>
        <taxon>Cuscuteae</taxon>
        <taxon>Cuscuta</taxon>
        <taxon>Cuscuta subgen. Grammica</taxon>
        <taxon>Cuscuta sect. Cleistogrammica</taxon>
    </lineage>
</organism>
<keyword evidence="3" id="KW-1185">Reference proteome</keyword>
<accession>A0A484L3W5</accession>
<dbReference type="Proteomes" id="UP000595140">
    <property type="component" value="Unassembled WGS sequence"/>
</dbReference>
<feature type="compositionally biased region" description="Low complexity" evidence="1">
    <location>
        <begin position="30"/>
        <end position="46"/>
    </location>
</feature>
<sequence>MNPESSLARNSTAFATSSIVPPLPTKRLPRSPTISPTSSASTSTFPRNLRNALKSISDGMPCGEMQFTRIPCCPSSHAALLTSPKMADFDKEYGCEARPPMTAAELEEHMIVPPPPAPTMARAACLIPWTTPLRFTARRLASLSILRFMMLPQGPATPALLNMMSSLPLHSSASLTADSTSDSLETSQWMYRPPMDSASGAPRSSSMSAMMTSAPFLASSLAVSAPIPLAPPVMTATLPFTTNLRESIADRA</sequence>
<dbReference type="AlphaFoldDB" id="A0A484L3W5"/>
<evidence type="ECO:0000313" key="2">
    <source>
        <dbReference type="EMBL" id="VFQ70988.1"/>
    </source>
</evidence>